<evidence type="ECO:0000313" key="3">
    <source>
        <dbReference type="Proteomes" id="UP000267469"/>
    </source>
</evidence>
<proteinExistence type="predicted"/>
<keyword evidence="3" id="KW-1185">Reference proteome</keyword>
<organism evidence="2 3">
    <name type="scientific">Sinomicrobium pectinilyticum</name>
    <dbReference type="NCBI Taxonomy" id="1084421"/>
    <lineage>
        <taxon>Bacteria</taxon>
        <taxon>Pseudomonadati</taxon>
        <taxon>Bacteroidota</taxon>
        <taxon>Flavobacteriia</taxon>
        <taxon>Flavobacteriales</taxon>
        <taxon>Flavobacteriaceae</taxon>
        <taxon>Sinomicrobium</taxon>
    </lineage>
</organism>
<protein>
    <submittedName>
        <fullName evidence="2">Uncharacterized protein</fullName>
    </submittedName>
</protein>
<dbReference type="EMBL" id="RJTM01000026">
    <property type="protein sequence ID" value="RNL91453.1"/>
    <property type="molecule type" value="Genomic_DNA"/>
</dbReference>
<dbReference type="Proteomes" id="UP000267469">
    <property type="component" value="Unassembled WGS sequence"/>
</dbReference>
<evidence type="ECO:0000313" key="2">
    <source>
        <dbReference type="EMBL" id="RNL91453.1"/>
    </source>
</evidence>
<dbReference type="AlphaFoldDB" id="A0A3N0EU69"/>
<sequence>MGLFSKKNLSINQINTINKILPENLQKPDWTEGDFKGADSIYKRVELNLEGLISSVTTDNEGLKKLNKKLHEIAVKNIKIFNTEPFDAELLGMIDIGVIHRFGASSTGDRFTGGAIGYAIESVIDDTWTKSNIQENAVNEVKYKLLEKAKHFYPDCNLFFKYDVDFREIGSSGNVFIYMRGTAAKGENTSLDSALQKAKTEIVHLEKNIEKKKETIQYFREVKSKIPQSPKQIEEYLGKG</sequence>
<gene>
    <name evidence="2" type="ORF">ED312_04595</name>
</gene>
<dbReference type="RefSeq" id="WP_148044217.1">
    <property type="nucleotide sequence ID" value="NZ_RJTM01000026.1"/>
</dbReference>
<evidence type="ECO:0000256" key="1">
    <source>
        <dbReference type="SAM" id="Coils"/>
    </source>
</evidence>
<name>A0A3N0EU69_SINP1</name>
<dbReference type="OrthoDB" id="9847223at2"/>
<feature type="coiled-coil region" evidence="1">
    <location>
        <begin position="188"/>
        <end position="215"/>
    </location>
</feature>
<keyword evidence="1" id="KW-0175">Coiled coil</keyword>
<reference evidence="2 3" key="1">
    <citation type="submission" date="2018-10" db="EMBL/GenBank/DDBJ databases">
        <title>Sinomicrobium pectinilyticum sp. nov., a pectinase-producing bacterium isolated from alkaline and saline soil, and emended description of the genus Sinomicrobium.</title>
        <authorList>
            <person name="Cheng B."/>
            <person name="Li C."/>
            <person name="Lai Q."/>
            <person name="Du M."/>
            <person name="Shao Z."/>
            <person name="Xu P."/>
            <person name="Yang C."/>
        </authorList>
    </citation>
    <scope>NUCLEOTIDE SEQUENCE [LARGE SCALE GENOMIC DNA]</scope>
    <source>
        <strain evidence="2 3">5DNS001</strain>
    </source>
</reference>
<accession>A0A3N0EU69</accession>
<comment type="caution">
    <text evidence="2">The sequence shown here is derived from an EMBL/GenBank/DDBJ whole genome shotgun (WGS) entry which is preliminary data.</text>
</comment>